<dbReference type="InterPro" id="IPR050219">
    <property type="entry name" value="DnaG_primase"/>
</dbReference>
<dbReference type="GO" id="GO:1990077">
    <property type="term" value="C:primosome complex"/>
    <property type="evidence" value="ECO:0007669"/>
    <property type="project" value="UniProtKB-KW"/>
</dbReference>
<evidence type="ECO:0000256" key="11">
    <source>
        <dbReference type="ARBA" id="ARBA00023163"/>
    </source>
</evidence>
<comment type="cofactor">
    <cofactor evidence="12 13">
        <name>Zn(2+)</name>
        <dbReference type="ChEBI" id="CHEBI:29105"/>
    </cofactor>
    <text evidence="12 13">Binds 1 zinc ion per monomer.</text>
</comment>
<evidence type="ECO:0000256" key="10">
    <source>
        <dbReference type="ARBA" id="ARBA00023125"/>
    </source>
</evidence>
<dbReference type="InterPro" id="IPR006295">
    <property type="entry name" value="DNA_primase_DnaG"/>
</dbReference>
<evidence type="ECO:0000256" key="7">
    <source>
        <dbReference type="ARBA" id="ARBA00022771"/>
    </source>
</evidence>
<dbReference type="HAMAP" id="MF_00974">
    <property type="entry name" value="DNA_primase_DnaG"/>
    <property type="match status" value="1"/>
</dbReference>
<proteinExistence type="inferred from homology"/>
<dbReference type="InterPro" id="IPR002694">
    <property type="entry name" value="Znf_CHC2"/>
</dbReference>
<feature type="compositionally biased region" description="Basic and acidic residues" evidence="14">
    <location>
        <begin position="494"/>
        <end position="505"/>
    </location>
</feature>
<dbReference type="GO" id="GO:0003899">
    <property type="term" value="F:DNA-directed RNA polymerase activity"/>
    <property type="evidence" value="ECO:0007669"/>
    <property type="project" value="UniProtKB-UniRule"/>
</dbReference>
<comment type="caution">
    <text evidence="16">The sequence shown here is derived from an EMBL/GenBank/DDBJ whole genome shotgun (WGS) entry which is preliminary data.</text>
</comment>
<dbReference type="InterPro" id="IPR037068">
    <property type="entry name" value="DNA_primase_core_N_sf"/>
</dbReference>
<dbReference type="GO" id="GO:0006269">
    <property type="term" value="P:DNA replication, synthesis of primer"/>
    <property type="evidence" value="ECO:0007669"/>
    <property type="project" value="UniProtKB-UniRule"/>
</dbReference>
<keyword evidence="11 12" id="KW-0804">Transcription</keyword>
<dbReference type="AlphaFoldDB" id="A0A5A7NS68"/>
<dbReference type="InterPro" id="IPR013173">
    <property type="entry name" value="DNA_primase_DnaG_DnaB-bd_dom"/>
</dbReference>
<dbReference type="PANTHER" id="PTHR30313">
    <property type="entry name" value="DNA PRIMASE"/>
    <property type="match status" value="1"/>
</dbReference>
<evidence type="ECO:0000256" key="8">
    <source>
        <dbReference type="ARBA" id="ARBA00022833"/>
    </source>
</evidence>
<dbReference type="Proteomes" id="UP000325307">
    <property type="component" value="Unassembled WGS sequence"/>
</dbReference>
<dbReference type="RefSeq" id="WP_149956217.1">
    <property type="nucleotide sequence ID" value="NZ_BKDJ01000004.1"/>
</dbReference>
<dbReference type="Pfam" id="PF10410">
    <property type="entry name" value="DnaB_bind"/>
    <property type="match status" value="1"/>
</dbReference>
<gene>
    <name evidence="12 16" type="primary">dnaG</name>
    <name evidence="16" type="ORF">NCCP1664_10780</name>
</gene>
<keyword evidence="17" id="KW-1185">Reference proteome</keyword>
<evidence type="ECO:0000259" key="15">
    <source>
        <dbReference type="PROSITE" id="PS50880"/>
    </source>
</evidence>
<dbReference type="Pfam" id="PF08275">
    <property type="entry name" value="DNAG_N"/>
    <property type="match status" value="1"/>
</dbReference>
<dbReference type="InterPro" id="IPR019475">
    <property type="entry name" value="DNA_primase_DnaB-bd"/>
</dbReference>
<dbReference type="CDD" id="cd03364">
    <property type="entry name" value="TOPRIM_DnaG_primases"/>
    <property type="match status" value="1"/>
</dbReference>
<dbReference type="FunFam" id="3.90.980.10:FF:000001">
    <property type="entry name" value="DNA primase"/>
    <property type="match status" value="1"/>
</dbReference>
<evidence type="ECO:0000313" key="16">
    <source>
        <dbReference type="EMBL" id="GER22581.1"/>
    </source>
</evidence>
<dbReference type="GO" id="GO:0005737">
    <property type="term" value="C:cytoplasm"/>
    <property type="evidence" value="ECO:0007669"/>
    <property type="project" value="TreeGrafter"/>
</dbReference>
<evidence type="ECO:0000313" key="17">
    <source>
        <dbReference type="Proteomes" id="UP000325307"/>
    </source>
</evidence>
<evidence type="ECO:0000256" key="13">
    <source>
        <dbReference type="PIRSR" id="PIRSR002811-1"/>
    </source>
</evidence>
<dbReference type="GO" id="GO:0000428">
    <property type="term" value="C:DNA-directed RNA polymerase complex"/>
    <property type="evidence" value="ECO:0007669"/>
    <property type="project" value="UniProtKB-KW"/>
</dbReference>
<dbReference type="EC" id="2.7.7.101" evidence="12"/>
<name>A0A5A7NS68_9MICC</name>
<dbReference type="Gene3D" id="3.90.580.10">
    <property type="entry name" value="Zinc finger, CHC2-type domain"/>
    <property type="match status" value="1"/>
</dbReference>
<keyword evidence="9" id="KW-0460">Magnesium</keyword>
<dbReference type="InterPro" id="IPR034151">
    <property type="entry name" value="TOPRIM_DnaG_bac"/>
</dbReference>
<dbReference type="PROSITE" id="PS50880">
    <property type="entry name" value="TOPRIM"/>
    <property type="match status" value="1"/>
</dbReference>
<keyword evidence="3 12" id="KW-0808">Transferase</keyword>
<dbReference type="Pfam" id="PF08278">
    <property type="entry name" value="DnaG_DnaB_bind"/>
    <property type="match status" value="1"/>
</dbReference>
<dbReference type="InterPro" id="IPR013264">
    <property type="entry name" value="DNAG_N"/>
</dbReference>
<dbReference type="SUPFAM" id="SSF57783">
    <property type="entry name" value="Zinc beta-ribbon"/>
    <property type="match status" value="1"/>
</dbReference>
<dbReference type="InterPro" id="IPR006171">
    <property type="entry name" value="TOPRIM_dom"/>
</dbReference>
<dbReference type="InterPro" id="IPR036977">
    <property type="entry name" value="DNA_primase_Znf_CHC2"/>
</dbReference>
<keyword evidence="8 12" id="KW-0862">Zinc</keyword>
<evidence type="ECO:0000256" key="6">
    <source>
        <dbReference type="ARBA" id="ARBA00022723"/>
    </source>
</evidence>
<protein>
    <recommendedName>
        <fullName evidence="12">DNA primase</fullName>
        <ecNumber evidence="12">2.7.7.101</ecNumber>
    </recommendedName>
</protein>
<evidence type="ECO:0000256" key="9">
    <source>
        <dbReference type="ARBA" id="ARBA00022842"/>
    </source>
</evidence>
<dbReference type="Pfam" id="PF13662">
    <property type="entry name" value="Toprim_4"/>
    <property type="match status" value="1"/>
</dbReference>
<reference evidence="16 17" key="1">
    <citation type="submission" date="2019-09" db="EMBL/GenBank/DDBJ databases">
        <title>Arthrobacter zafarii sp. nov., a moderately thermotolerant and halotolerant actinobacterium isolated from Cholistan desert soil of Pakistan.</title>
        <authorList>
            <person name="Amin A."/>
            <person name="Ahmed I."/>
            <person name="Khalid N."/>
            <person name="Schumann P."/>
            <person name="Busse H.J."/>
            <person name="Khan I.U."/>
            <person name="Li S."/>
            <person name="Li W.J."/>
        </authorList>
    </citation>
    <scope>NUCLEOTIDE SEQUENCE [LARGE SCALE GENOMIC DNA]</scope>
    <source>
        <strain evidence="16 17">NCCP-1664</strain>
    </source>
</reference>
<dbReference type="Pfam" id="PF01807">
    <property type="entry name" value="Zn_ribbon_DnaG"/>
    <property type="match status" value="1"/>
</dbReference>
<dbReference type="EMBL" id="BKDJ01000004">
    <property type="protein sequence ID" value="GER22581.1"/>
    <property type="molecule type" value="Genomic_DNA"/>
</dbReference>
<keyword evidence="2 12" id="KW-0639">Primosome</keyword>
<dbReference type="NCBIfam" id="TIGR01391">
    <property type="entry name" value="dnaG"/>
    <property type="match status" value="1"/>
</dbReference>
<keyword evidence="10 12" id="KW-0238">DNA-binding</keyword>
<dbReference type="SUPFAM" id="SSF56731">
    <property type="entry name" value="DNA primase core"/>
    <property type="match status" value="1"/>
</dbReference>
<feature type="region of interest" description="Disordered" evidence="14">
    <location>
        <begin position="443"/>
        <end position="550"/>
    </location>
</feature>
<feature type="domain" description="Toprim" evidence="15">
    <location>
        <begin position="262"/>
        <end position="347"/>
    </location>
</feature>
<comment type="similarity">
    <text evidence="12">Belongs to the DnaG primase family.</text>
</comment>
<feature type="compositionally biased region" description="Gly residues" evidence="14">
    <location>
        <begin position="506"/>
        <end position="528"/>
    </location>
</feature>
<evidence type="ECO:0000256" key="5">
    <source>
        <dbReference type="ARBA" id="ARBA00022705"/>
    </source>
</evidence>
<comment type="function">
    <text evidence="12">RNA polymerase that catalyzes the synthesis of short RNA molecules used as primers for DNA polymerase during DNA replication.</text>
</comment>
<evidence type="ECO:0000256" key="4">
    <source>
        <dbReference type="ARBA" id="ARBA00022695"/>
    </source>
</evidence>
<keyword evidence="4 12" id="KW-0548">Nucleotidyltransferase</keyword>
<feature type="zinc finger region" description="CHC2-type" evidence="12 13">
    <location>
        <begin position="41"/>
        <end position="65"/>
    </location>
</feature>
<dbReference type="GO" id="GO:0008270">
    <property type="term" value="F:zinc ion binding"/>
    <property type="evidence" value="ECO:0007669"/>
    <property type="project" value="UniProtKB-UniRule"/>
</dbReference>
<evidence type="ECO:0000256" key="3">
    <source>
        <dbReference type="ARBA" id="ARBA00022679"/>
    </source>
</evidence>
<evidence type="ECO:0000256" key="12">
    <source>
        <dbReference type="HAMAP-Rule" id="MF_00974"/>
    </source>
</evidence>
<comment type="subunit">
    <text evidence="12">Monomer. Interacts with DnaB.</text>
</comment>
<evidence type="ECO:0000256" key="14">
    <source>
        <dbReference type="SAM" id="MobiDB-lite"/>
    </source>
</evidence>
<keyword evidence="1 12" id="KW-0240">DNA-directed RNA polymerase</keyword>
<evidence type="ECO:0000256" key="1">
    <source>
        <dbReference type="ARBA" id="ARBA00022478"/>
    </source>
</evidence>
<feature type="compositionally biased region" description="Gly residues" evidence="14">
    <location>
        <begin position="448"/>
        <end position="475"/>
    </location>
</feature>
<dbReference type="OrthoDB" id="9803773at2"/>
<accession>A0A5A7NS68</accession>
<comment type="catalytic activity">
    <reaction evidence="12">
        <text>ssDNA + n NTP = ssDNA/pppN(pN)n-1 hybrid + (n-1) diphosphate.</text>
        <dbReference type="EC" id="2.7.7.101"/>
    </reaction>
</comment>
<dbReference type="Gene3D" id="3.40.1360.10">
    <property type="match status" value="1"/>
</dbReference>
<dbReference type="InterPro" id="IPR030846">
    <property type="entry name" value="DnaG_bac"/>
</dbReference>
<keyword evidence="7 12" id="KW-0863">Zinc-finger</keyword>
<dbReference type="FunFam" id="3.90.580.10:FF:000001">
    <property type="entry name" value="DNA primase"/>
    <property type="match status" value="1"/>
</dbReference>
<evidence type="ECO:0000256" key="2">
    <source>
        <dbReference type="ARBA" id="ARBA00022515"/>
    </source>
</evidence>
<dbReference type="PIRSF" id="PIRSF002811">
    <property type="entry name" value="DnaG"/>
    <property type="match status" value="1"/>
</dbReference>
<keyword evidence="6 12" id="KW-0479">Metal-binding</keyword>
<dbReference type="PANTHER" id="PTHR30313:SF2">
    <property type="entry name" value="DNA PRIMASE"/>
    <property type="match status" value="1"/>
</dbReference>
<keyword evidence="5 12" id="KW-0235">DNA replication</keyword>
<sequence length="699" mass="75624">MAGLIKREDIDEVRARTDIKEVVDGYVTLRSAGVGSYKGLCPFHDERSPSFHVRPQVGTYHCFGCGESGDVISFVQKMDHATFSETVERLAARIGYELRYEDGGHGPNKQEVGRRQRLLDAHKLAEEFFRGQLAGAEAEAGRQFLAERGFDGDASALFGVGYAPKGWDGLLKHLRNKGFRDEELKLTGMFSEGNRGIYDRFRGRLIWPIRDLTGATIGFGARKLFEDDQGPKYLNTPETQLYKKSQVLYGVDLAKREITKNRQIIVVEGYTDVMACHLSGVGTAVATCGTAFGADHIKIARRLLQDDGTGGEVVFTFDGDAAGQKAALRAFEEDQRFIAQTYVAVEPGGADPCELRQHRGPEAVKELIAAKRPLFEFAIRVGLKRFDLNTVEGRVQALRASAPIIAGIRDSAMRPAYARELAGWLGMDMEDVHRAVGAAVKRARGEAGHGGAPGNGRAGGNGRPVGNGGAPGQGAGPAQAVQARSGGGTGVALRDGHAGDRHEGGHSGSGHSGSGHGGSGHGGSGHGDAAGPDGMQAPPRPAFQRPDPRDPVARMERESLEVVLQQPGMLTGEQWQAFYAARFVHPAHAAVHDAVRAAGAGGATPSQWVEVIRQQVPEELRAFVSELAVMPLPANSMEALTRYCRDIMNRLFELQINHRKAEKMGQLQRMDPAADPELFQAINRELLELELQRRALRAE</sequence>
<dbReference type="SMART" id="SM00493">
    <property type="entry name" value="TOPRIM"/>
    <property type="match status" value="1"/>
</dbReference>
<dbReference type="Gene3D" id="3.90.980.10">
    <property type="entry name" value="DNA primase, catalytic core, N-terminal domain"/>
    <property type="match status" value="1"/>
</dbReference>
<dbReference type="SMART" id="SM00400">
    <property type="entry name" value="ZnF_CHCC"/>
    <property type="match status" value="1"/>
</dbReference>
<comment type="domain">
    <text evidence="12">Contains an N-terminal zinc-binding domain, a central core domain that contains the primase activity, and a C-terminal DnaB-binding domain.</text>
</comment>
<organism evidence="16 17">
    <name type="scientific">Zafaria cholistanensis</name>
    <dbReference type="NCBI Taxonomy" id="1682741"/>
    <lineage>
        <taxon>Bacteria</taxon>
        <taxon>Bacillati</taxon>
        <taxon>Actinomycetota</taxon>
        <taxon>Actinomycetes</taxon>
        <taxon>Micrococcales</taxon>
        <taxon>Micrococcaceae</taxon>
        <taxon>Zafaria</taxon>
    </lineage>
</organism>
<dbReference type="GO" id="GO:0003677">
    <property type="term" value="F:DNA binding"/>
    <property type="evidence" value="ECO:0007669"/>
    <property type="project" value="UniProtKB-KW"/>
</dbReference>